<accession>A0A101XPY9</accession>
<comment type="similarity">
    <text evidence="1">Belongs to the SIMIBI class G3E GTPase family. ArgK/MeaB subfamily.</text>
</comment>
<protein>
    <recommendedName>
        <fullName evidence="8">GTPase</fullName>
    </recommendedName>
</protein>
<dbReference type="Gene3D" id="3.40.50.300">
    <property type="entry name" value="P-loop containing nucleotide triphosphate hydrolases"/>
    <property type="match status" value="1"/>
</dbReference>
<dbReference type="GO" id="GO:0003924">
    <property type="term" value="F:GTPase activity"/>
    <property type="evidence" value="ECO:0007669"/>
    <property type="project" value="InterPro"/>
</dbReference>
<dbReference type="SUPFAM" id="SSF52540">
    <property type="entry name" value="P-loop containing nucleoside triphosphate hydrolases"/>
    <property type="match status" value="1"/>
</dbReference>
<dbReference type="GO" id="GO:0005525">
    <property type="term" value="F:GTP binding"/>
    <property type="evidence" value="ECO:0007669"/>
    <property type="project" value="UniProtKB-KW"/>
</dbReference>
<dbReference type="InterPro" id="IPR027417">
    <property type="entry name" value="P-loop_NTPase"/>
</dbReference>
<dbReference type="Pfam" id="PF03308">
    <property type="entry name" value="MeaB"/>
    <property type="match status" value="1"/>
</dbReference>
<keyword evidence="2" id="KW-0547">Nucleotide-binding</keyword>
<evidence type="ECO:0000313" key="6">
    <source>
        <dbReference type="EMBL" id="KUO95291.1"/>
    </source>
</evidence>
<keyword evidence="3" id="KW-0378">Hydrolase</keyword>
<dbReference type="InterPro" id="IPR005129">
    <property type="entry name" value="GTPase_ArgK"/>
</dbReference>
<sequence>MQSAWLERLEDRDERALARAISLVESEDPGALRLLATIEAHPDYARREARVHVIGITGPPGAGKSSLTDRLIAEYRARGHRVGVLAVDPSSPFSGGALLGDRVRMNRHALDPHVYMRSLGSRGSLGGLSQPIRAATRLLIWAGFDRIILETVGVGQSELDIMYAADSVTVVLTPAGGDQVQATKAGITEIADLFVVNKSELPGAAKTIKVLKEMLDVKRMAELERGLQPFAVPIVATSLVHEAETGVDMWFAALESHRAYLLEQDRLKARRGVGRERELLERLQEQVRLAVLERLRREPALQEEVQRVRDGACSVTEGAATLASLLGIGL</sequence>
<dbReference type="NCBIfam" id="TIGR00750">
    <property type="entry name" value="lao"/>
    <property type="match status" value="1"/>
</dbReference>
<dbReference type="PANTHER" id="PTHR43087:SF1">
    <property type="entry name" value="LAO_AO TRANSPORT SYSTEM ATPASE"/>
    <property type="match status" value="1"/>
</dbReference>
<dbReference type="InterPro" id="IPR052040">
    <property type="entry name" value="GTPase/Isobutyryl-CoA_mutase"/>
</dbReference>
<evidence type="ECO:0000256" key="1">
    <source>
        <dbReference type="ARBA" id="ARBA00009625"/>
    </source>
</evidence>
<evidence type="ECO:0000256" key="5">
    <source>
        <dbReference type="ARBA" id="ARBA00023186"/>
    </source>
</evidence>
<keyword evidence="7" id="KW-1185">Reference proteome</keyword>
<gene>
    <name evidence="6" type="ORF">ATW55_14270</name>
</gene>
<name>A0A101XPY9_9BACL</name>
<dbReference type="Proteomes" id="UP000053557">
    <property type="component" value="Unassembled WGS sequence"/>
</dbReference>
<dbReference type="EMBL" id="LPVJ01000054">
    <property type="protein sequence ID" value="KUO95291.1"/>
    <property type="molecule type" value="Genomic_DNA"/>
</dbReference>
<evidence type="ECO:0008006" key="8">
    <source>
        <dbReference type="Google" id="ProtNLM"/>
    </source>
</evidence>
<evidence type="ECO:0000313" key="7">
    <source>
        <dbReference type="Proteomes" id="UP000053557"/>
    </source>
</evidence>
<proteinExistence type="inferred from homology"/>
<evidence type="ECO:0000256" key="4">
    <source>
        <dbReference type="ARBA" id="ARBA00023134"/>
    </source>
</evidence>
<dbReference type="AlphaFoldDB" id="A0A101XPY9"/>
<dbReference type="RefSeq" id="WP_067718041.1">
    <property type="nucleotide sequence ID" value="NZ_LPVJ01000054.1"/>
</dbReference>
<keyword evidence="4" id="KW-0342">GTP-binding</keyword>
<organism evidence="6 7">
    <name type="scientific">Ferroacidibacillus organovorans</name>
    <dbReference type="NCBI Taxonomy" id="1765683"/>
    <lineage>
        <taxon>Bacteria</taxon>
        <taxon>Bacillati</taxon>
        <taxon>Bacillota</taxon>
        <taxon>Bacilli</taxon>
        <taxon>Bacillales</taxon>
        <taxon>Alicyclobacillaceae</taxon>
        <taxon>Ferroacidibacillus</taxon>
    </lineage>
</organism>
<evidence type="ECO:0000256" key="3">
    <source>
        <dbReference type="ARBA" id="ARBA00022801"/>
    </source>
</evidence>
<dbReference type="OrthoDB" id="9778292at2"/>
<reference evidence="6 7" key="1">
    <citation type="submission" date="2015-12" db="EMBL/GenBank/DDBJ databases">
        <title>Draft genome sequence of Acidibacillus ferrooxidans ITV001, isolated from a chalcopyrite acid mine drainage site in Brazil.</title>
        <authorList>
            <person name="Dall'Agnol H."/>
            <person name="Nancucheo I."/>
            <person name="Johnson B."/>
            <person name="Oliveira R."/>
            <person name="Leite L."/>
            <person name="Pylro V."/>
            <person name="Nunes G.L."/>
            <person name="Tzotzos G."/>
            <person name="Fernandes G.R."/>
            <person name="Dutra J."/>
            <person name="Orellana S.C."/>
            <person name="Oliveira G."/>
        </authorList>
    </citation>
    <scope>NUCLEOTIDE SEQUENCE [LARGE SCALE GENOMIC DNA]</scope>
    <source>
        <strain evidence="7">ITV01</strain>
    </source>
</reference>
<evidence type="ECO:0000256" key="2">
    <source>
        <dbReference type="ARBA" id="ARBA00022741"/>
    </source>
</evidence>
<comment type="caution">
    <text evidence="6">The sequence shown here is derived from an EMBL/GenBank/DDBJ whole genome shotgun (WGS) entry which is preliminary data.</text>
</comment>
<keyword evidence="5" id="KW-0143">Chaperone</keyword>
<dbReference type="PANTHER" id="PTHR43087">
    <property type="entry name" value="LYSINE/ARGININE/ORNITHINE TRANSPORT SYSTEM KINASE"/>
    <property type="match status" value="1"/>
</dbReference>